<sequence>MLDSPRFYGGPVTGKGGVSKNMNATAGRHLPEGAPITSHQHHYNNLTPHNN</sequence>
<evidence type="ECO:0000313" key="3">
    <source>
        <dbReference type="Proteomes" id="UP000004578"/>
    </source>
</evidence>
<keyword evidence="3" id="KW-1185">Reference proteome</keyword>
<evidence type="ECO:0000256" key="1">
    <source>
        <dbReference type="SAM" id="MobiDB-lite"/>
    </source>
</evidence>
<feature type="region of interest" description="Disordered" evidence="1">
    <location>
        <begin position="1"/>
        <end position="51"/>
    </location>
</feature>
<gene>
    <name evidence="2" type="ORF">HMPREF1317_0539</name>
</gene>
<dbReference type="Proteomes" id="UP000004578">
    <property type="component" value="Unassembled WGS sequence"/>
</dbReference>
<proteinExistence type="predicted"/>
<protein>
    <submittedName>
        <fullName evidence="2">Uncharacterized protein</fullName>
    </submittedName>
</protein>
<organism evidence="2 3">
    <name type="scientific">Schaalia georgiae F0490</name>
    <dbReference type="NCBI Taxonomy" id="1125717"/>
    <lineage>
        <taxon>Bacteria</taxon>
        <taxon>Bacillati</taxon>
        <taxon>Actinomycetota</taxon>
        <taxon>Actinomycetes</taxon>
        <taxon>Actinomycetales</taxon>
        <taxon>Actinomycetaceae</taxon>
        <taxon>Schaalia</taxon>
    </lineage>
</organism>
<comment type="caution">
    <text evidence="2">The sequence shown here is derived from an EMBL/GenBank/DDBJ whole genome shotgun (WGS) entry which is preliminary data.</text>
</comment>
<reference evidence="2 3" key="1">
    <citation type="submission" date="2012-05" db="EMBL/GenBank/DDBJ databases">
        <authorList>
            <person name="Harkins D.M."/>
            <person name="Madupu R."/>
            <person name="Durkin A.S."/>
            <person name="Torralba M."/>
            <person name="Methe B."/>
            <person name="Sutton G.G."/>
            <person name="Nelson K.E."/>
        </authorList>
    </citation>
    <scope>NUCLEOTIDE SEQUENCE [LARGE SCALE GENOMIC DNA]</scope>
    <source>
        <strain evidence="2 3">F0490</strain>
    </source>
</reference>
<evidence type="ECO:0000313" key="2">
    <source>
        <dbReference type="EMBL" id="EJF46631.1"/>
    </source>
</evidence>
<dbReference type="AlphaFoldDB" id="J0XD63"/>
<name>J0XD63_9ACTO</name>
<accession>J0XD63</accession>
<dbReference type="EMBL" id="AKFS01000126">
    <property type="protein sequence ID" value="EJF46631.1"/>
    <property type="molecule type" value="Genomic_DNA"/>
</dbReference>